<keyword evidence="5 12" id="KW-0418">Kinase</keyword>
<dbReference type="Proteomes" id="UP000629098">
    <property type="component" value="Unassembled WGS sequence"/>
</dbReference>
<reference evidence="12" key="1">
    <citation type="submission" date="2020-09" db="EMBL/GenBank/DDBJ databases">
        <title>Iningainema tapete sp. nov. (Scytonemataceae, Cyanobacteria) from greenhouses in central Florida (USA) produces two types of nodularin with biosynthetic potential for microcystin-LR and anabaenopeptins.</title>
        <authorList>
            <person name="Berthold D.E."/>
            <person name="Lefler F.W."/>
            <person name="Huang I.-S."/>
            <person name="Abdulla H."/>
            <person name="Zimba P.V."/>
            <person name="Laughinghouse H.D. IV."/>
        </authorList>
    </citation>
    <scope>NUCLEOTIDE SEQUENCE</scope>
    <source>
        <strain evidence="12">BLCCT55</strain>
    </source>
</reference>
<feature type="transmembrane region" description="Helical" evidence="10">
    <location>
        <begin position="546"/>
        <end position="565"/>
    </location>
</feature>
<dbReference type="PANTHER" id="PTHR24363">
    <property type="entry name" value="SERINE/THREONINE PROTEIN KINASE"/>
    <property type="match status" value="1"/>
</dbReference>
<evidence type="ECO:0000256" key="9">
    <source>
        <dbReference type="PROSITE-ProRule" id="PRU00339"/>
    </source>
</evidence>
<dbReference type="PROSITE" id="PS50011">
    <property type="entry name" value="PROTEIN_KINASE_DOM"/>
    <property type="match status" value="2"/>
</dbReference>
<evidence type="ECO:0000313" key="12">
    <source>
        <dbReference type="EMBL" id="MBD2776602.1"/>
    </source>
</evidence>
<dbReference type="PANTHER" id="PTHR24363:SF0">
    <property type="entry name" value="SERINE_THREONINE KINASE LIKE DOMAIN CONTAINING 1"/>
    <property type="match status" value="1"/>
</dbReference>
<evidence type="ECO:0000256" key="7">
    <source>
        <dbReference type="ARBA" id="ARBA00047899"/>
    </source>
</evidence>
<gene>
    <name evidence="12" type="ORF">ICL16_32255</name>
</gene>
<name>A0A8J6XV06_9CYAN</name>
<dbReference type="SUPFAM" id="SSF56112">
    <property type="entry name" value="Protein kinase-like (PK-like)"/>
    <property type="match status" value="2"/>
</dbReference>
<dbReference type="GO" id="GO:0004674">
    <property type="term" value="F:protein serine/threonine kinase activity"/>
    <property type="evidence" value="ECO:0007669"/>
    <property type="project" value="UniProtKB-KW"/>
</dbReference>
<sequence length="736" mass="83489">MDHQPGDIIHGRYRIISIIGKGGFGETYQAEDTQSPGLICLIKYLKPQNNSALVWEIAEKCFRKEADTMRYLGNYNQQIPQLYNYFEENQKFYLVQEYIEGQNLEEELRTQLFSETQVIEVLQDILKVLDFIHQHKVIHRDIKPANLIRRTCDNKIFLIDFGAVKEVSTITVNAQGQTISTIAIGTPFFMPHEQAIGKPKFASDIYALGITGIVLLTGNIPLNNQIAWSDVPASPQLKTILEKMVRSEWKERYDTAADVLFDLEPLTLVGQTLNQHYNIKSYLGGGGFGHTYLAEDSSRPYRPYCIIKQLKLKVNRQQIWQEAQAKFADSVNVVEGLAHPQLPRLLHHFQNNQAFYLVYDFIEGEVLSKQIIVGDRLSEPEVIALLKNVLEVLSYIHQQNVIHGDIKPSNLIQRQPDNKIILIDFAQFKQIVTLDINSQKIVVKPGGTDGYMPPEQLQNKLKPCSDIYALGMTAIQALTGVSPEQLPTDSQGEIIWRNQAQVSRKLARILNKMVRFQLGQRYQSAQEVLDALNDLNGWWWRQFVKLLPVLIILGVVSIGLIYFVYTTIQKKERVEKLYAQGLALNDKREFGEAIKIFQEALDIEPNIVEVLVAQGYAYGQLKEDYSKQQFYVCRKANEIAPNSSGALVCLGNVKVKEKNYKGSIEDFDKVISLACNNSNAEAVKDCIAAWTNKGLSLLKLQKPEDALKAFEQALAIKKDYKPAIEGKQKAQKLLGN</sequence>
<dbReference type="Gene3D" id="1.10.510.10">
    <property type="entry name" value="Transferase(Phosphotransferase) domain 1"/>
    <property type="match status" value="2"/>
</dbReference>
<evidence type="ECO:0000256" key="10">
    <source>
        <dbReference type="SAM" id="Phobius"/>
    </source>
</evidence>
<evidence type="ECO:0000259" key="11">
    <source>
        <dbReference type="PROSITE" id="PS50011"/>
    </source>
</evidence>
<evidence type="ECO:0000256" key="8">
    <source>
        <dbReference type="ARBA" id="ARBA00048679"/>
    </source>
</evidence>
<dbReference type="Pfam" id="PF00515">
    <property type="entry name" value="TPR_1"/>
    <property type="match status" value="1"/>
</dbReference>
<dbReference type="AlphaFoldDB" id="A0A8J6XV06"/>
<organism evidence="12 13">
    <name type="scientific">Iningainema tapete BLCC-T55</name>
    <dbReference type="NCBI Taxonomy" id="2748662"/>
    <lineage>
        <taxon>Bacteria</taxon>
        <taxon>Bacillati</taxon>
        <taxon>Cyanobacteriota</taxon>
        <taxon>Cyanophyceae</taxon>
        <taxon>Nostocales</taxon>
        <taxon>Scytonemataceae</taxon>
        <taxon>Iningainema tapete</taxon>
    </lineage>
</organism>
<dbReference type="Gene3D" id="1.25.40.10">
    <property type="entry name" value="Tetratricopeptide repeat domain"/>
    <property type="match status" value="2"/>
</dbReference>
<keyword evidence="6" id="KW-0067">ATP-binding</keyword>
<feature type="repeat" description="TPR" evidence="9">
    <location>
        <begin position="687"/>
        <end position="720"/>
    </location>
</feature>
<evidence type="ECO:0000256" key="1">
    <source>
        <dbReference type="ARBA" id="ARBA00012513"/>
    </source>
</evidence>
<dbReference type="SMART" id="SM00028">
    <property type="entry name" value="TPR"/>
    <property type="match status" value="3"/>
</dbReference>
<feature type="domain" description="Protein kinase" evidence="11">
    <location>
        <begin position="13"/>
        <end position="293"/>
    </location>
</feature>
<dbReference type="SUPFAM" id="SSF48452">
    <property type="entry name" value="TPR-like"/>
    <property type="match status" value="1"/>
</dbReference>
<dbReference type="EMBL" id="JACXAE010000098">
    <property type="protein sequence ID" value="MBD2776602.1"/>
    <property type="molecule type" value="Genomic_DNA"/>
</dbReference>
<evidence type="ECO:0000256" key="5">
    <source>
        <dbReference type="ARBA" id="ARBA00022777"/>
    </source>
</evidence>
<dbReference type="RefSeq" id="WP_190835672.1">
    <property type="nucleotide sequence ID" value="NZ_CAWPPI010000098.1"/>
</dbReference>
<dbReference type="InterPro" id="IPR011990">
    <property type="entry name" value="TPR-like_helical_dom_sf"/>
</dbReference>
<comment type="catalytic activity">
    <reaction evidence="8">
        <text>L-seryl-[protein] + ATP = O-phospho-L-seryl-[protein] + ADP + H(+)</text>
        <dbReference type="Rhea" id="RHEA:17989"/>
        <dbReference type="Rhea" id="RHEA-COMP:9863"/>
        <dbReference type="Rhea" id="RHEA-COMP:11604"/>
        <dbReference type="ChEBI" id="CHEBI:15378"/>
        <dbReference type="ChEBI" id="CHEBI:29999"/>
        <dbReference type="ChEBI" id="CHEBI:30616"/>
        <dbReference type="ChEBI" id="CHEBI:83421"/>
        <dbReference type="ChEBI" id="CHEBI:456216"/>
        <dbReference type="EC" id="2.7.11.1"/>
    </reaction>
</comment>
<dbReference type="Pfam" id="PF00069">
    <property type="entry name" value="Pkinase"/>
    <property type="match status" value="2"/>
</dbReference>
<dbReference type="InterPro" id="IPR019734">
    <property type="entry name" value="TPR_rpt"/>
</dbReference>
<comment type="caution">
    <text evidence="12">The sequence shown here is derived from an EMBL/GenBank/DDBJ whole genome shotgun (WGS) entry which is preliminary data.</text>
</comment>
<feature type="domain" description="Protein kinase" evidence="11">
    <location>
        <begin position="286"/>
        <end position="544"/>
    </location>
</feature>
<protein>
    <recommendedName>
        <fullName evidence="1">non-specific serine/threonine protein kinase</fullName>
        <ecNumber evidence="1">2.7.11.1</ecNumber>
    </recommendedName>
</protein>
<dbReference type="Gene3D" id="3.30.200.20">
    <property type="entry name" value="Phosphorylase Kinase, domain 1"/>
    <property type="match status" value="1"/>
</dbReference>
<dbReference type="Pfam" id="PF13181">
    <property type="entry name" value="TPR_8"/>
    <property type="match status" value="1"/>
</dbReference>
<keyword evidence="3" id="KW-0808">Transferase</keyword>
<accession>A0A8J6XV06</accession>
<keyword evidence="2" id="KW-0723">Serine/threonine-protein kinase</keyword>
<feature type="repeat" description="TPR" evidence="9">
    <location>
        <begin position="574"/>
        <end position="607"/>
    </location>
</feature>
<evidence type="ECO:0000256" key="3">
    <source>
        <dbReference type="ARBA" id="ARBA00022679"/>
    </source>
</evidence>
<comment type="catalytic activity">
    <reaction evidence="7">
        <text>L-threonyl-[protein] + ATP = O-phospho-L-threonyl-[protein] + ADP + H(+)</text>
        <dbReference type="Rhea" id="RHEA:46608"/>
        <dbReference type="Rhea" id="RHEA-COMP:11060"/>
        <dbReference type="Rhea" id="RHEA-COMP:11605"/>
        <dbReference type="ChEBI" id="CHEBI:15378"/>
        <dbReference type="ChEBI" id="CHEBI:30013"/>
        <dbReference type="ChEBI" id="CHEBI:30616"/>
        <dbReference type="ChEBI" id="CHEBI:61977"/>
        <dbReference type="ChEBI" id="CHEBI:456216"/>
        <dbReference type="EC" id="2.7.11.1"/>
    </reaction>
</comment>
<evidence type="ECO:0000256" key="2">
    <source>
        <dbReference type="ARBA" id="ARBA00022527"/>
    </source>
</evidence>
<keyword evidence="4" id="KW-0547">Nucleotide-binding</keyword>
<keyword evidence="13" id="KW-1185">Reference proteome</keyword>
<evidence type="ECO:0000313" key="13">
    <source>
        <dbReference type="Proteomes" id="UP000629098"/>
    </source>
</evidence>
<dbReference type="GO" id="GO:0005524">
    <property type="term" value="F:ATP binding"/>
    <property type="evidence" value="ECO:0007669"/>
    <property type="project" value="UniProtKB-KW"/>
</dbReference>
<evidence type="ECO:0000256" key="6">
    <source>
        <dbReference type="ARBA" id="ARBA00022840"/>
    </source>
</evidence>
<dbReference type="CDD" id="cd14014">
    <property type="entry name" value="STKc_PknB_like"/>
    <property type="match status" value="2"/>
</dbReference>
<dbReference type="InterPro" id="IPR000719">
    <property type="entry name" value="Prot_kinase_dom"/>
</dbReference>
<keyword evidence="9" id="KW-0802">TPR repeat</keyword>
<evidence type="ECO:0000256" key="4">
    <source>
        <dbReference type="ARBA" id="ARBA00022741"/>
    </source>
</evidence>
<proteinExistence type="predicted"/>
<keyword evidence="10" id="KW-1133">Transmembrane helix</keyword>
<keyword evidence="10" id="KW-0812">Transmembrane</keyword>
<dbReference type="SMART" id="SM00220">
    <property type="entry name" value="S_TKc"/>
    <property type="match status" value="2"/>
</dbReference>
<dbReference type="EC" id="2.7.11.1" evidence="1"/>
<dbReference type="InterPro" id="IPR011009">
    <property type="entry name" value="Kinase-like_dom_sf"/>
</dbReference>
<keyword evidence="10" id="KW-0472">Membrane</keyword>
<dbReference type="PROSITE" id="PS50005">
    <property type="entry name" value="TPR"/>
    <property type="match status" value="2"/>
</dbReference>